<name>A0A9N8Z596_FUNMO</name>
<gene>
    <name evidence="3" type="ORF">FMOSSE_LOCUS2463</name>
</gene>
<accession>A0A9N8Z596</accession>
<dbReference type="InterPro" id="IPR021331">
    <property type="entry name" value="Hva1_TUDOR"/>
</dbReference>
<protein>
    <submittedName>
        <fullName evidence="3">4087_t:CDS:1</fullName>
    </submittedName>
</protein>
<evidence type="ECO:0000313" key="3">
    <source>
        <dbReference type="EMBL" id="CAG8469882.1"/>
    </source>
</evidence>
<sequence length="192" mass="21578">MPVDKSGEEISPVVSLDDLKVGQRVLYHPVGGSQQTTEGVIKEIITEPEVAGHRQVQVKASETDPRILIENSNTHKNMSTLFLKSRQLFAGSFLMQTRQFSFKFSRVLSPLGSHMSIDPEIVKQEKEKVVKKEKTSTIKSAPGWSENLASESEAAVKAERDHSVTIEDLQNHSINIIEQHHGDRQEQPRQEQ</sequence>
<keyword evidence="4" id="KW-1185">Reference proteome</keyword>
<evidence type="ECO:0000313" key="4">
    <source>
        <dbReference type="Proteomes" id="UP000789375"/>
    </source>
</evidence>
<proteinExistence type="predicted"/>
<evidence type="ECO:0000259" key="2">
    <source>
        <dbReference type="Pfam" id="PF11160"/>
    </source>
</evidence>
<dbReference type="Proteomes" id="UP000789375">
    <property type="component" value="Unassembled WGS sequence"/>
</dbReference>
<comment type="caution">
    <text evidence="3">The sequence shown here is derived from an EMBL/GenBank/DDBJ whole genome shotgun (WGS) entry which is preliminary data.</text>
</comment>
<evidence type="ECO:0000256" key="1">
    <source>
        <dbReference type="SAM" id="MobiDB-lite"/>
    </source>
</evidence>
<feature type="compositionally biased region" description="Basic and acidic residues" evidence="1">
    <location>
        <begin position="178"/>
        <end position="192"/>
    </location>
</feature>
<dbReference type="Pfam" id="PF11160">
    <property type="entry name" value="Hva1_TUDOR"/>
    <property type="match status" value="1"/>
</dbReference>
<feature type="domain" description="Hypervirulence associated protein TUDOR" evidence="2">
    <location>
        <begin position="22"/>
        <end position="77"/>
    </location>
</feature>
<organism evidence="3 4">
    <name type="scientific">Funneliformis mosseae</name>
    <name type="common">Endomycorrhizal fungus</name>
    <name type="synonym">Glomus mosseae</name>
    <dbReference type="NCBI Taxonomy" id="27381"/>
    <lineage>
        <taxon>Eukaryota</taxon>
        <taxon>Fungi</taxon>
        <taxon>Fungi incertae sedis</taxon>
        <taxon>Mucoromycota</taxon>
        <taxon>Glomeromycotina</taxon>
        <taxon>Glomeromycetes</taxon>
        <taxon>Glomerales</taxon>
        <taxon>Glomeraceae</taxon>
        <taxon>Funneliformis</taxon>
    </lineage>
</organism>
<feature type="region of interest" description="Disordered" evidence="1">
    <location>
        <begin position="169"/>
        <end position="192"/>
    </location>
</feature>
<dbReference type="AlphaFoldDB" id="A0A9N8Z596"/>
<reference evidence="3" key="1">
    <citation type="submission" date="2021-06" db="EMBL/GenBank/DDBJ databases">
        <authorList>
            <person name="Kallberg Y."/>
            <person name="Tangrot J."/>
            <person name="Rosling A."/>
        </authorList>
    </citation>
    <scope>NUCLEOTIDE SEQUENCE</scope>
    <source>
        <strain evidence="3">87-6 pot B 2015</strain>
    </source>
</reference>
<dbReference type="EMBL" id="CAJVPP010000326">
    <property type="protein sequence ID" value="CAG8469882.1"/>
    <property type="molecule type" value="Genomic_DNA"/>
</dbReference>